<proteinExistence type="predicted"/>
<sequence length="60" mass="6823">MSVKTNPIPGFSYELDIMKVASSLGIDQDRLLAYVYSNMDTTKRSEDRTGQPMIRLDEHS</sequence>
<reference evidence="1 2" key="1">
    <citation type="submission" date="2019-12" db="EMBL/GenBank/DDBJ databases">
        <title>Paenibacillus sp. nov. sp. isolated from soil.</title>
        <authorList>
            <person name="Kim J."/>
            <person name="Jeong S.E."/>
            <person name="Jung H.S."/>
            <person name="Jeon C.O."/>
        </authorList>
    </citation>
    <scope>NUCLEOTIDE SEQUENCE [LARGE SCALE GENOMIC DNA]</scope>
    <source>
        <strain evidence="1 2">5J-6</strain>
    </source>
</reference>
<dbReference type="Proteomes" id="UP000481087">
    <property type="component" value="Unassembled WGS sequence"/>
</dbReference>
<evidence type="ECO:0000313" key="1">
    <source>
        <dbReference type="EMBL" id="MZQ85085.1"/>
    </source>
</evidence>
<gene>
    <name evidence="1" type="ORF">GQF01_23500</name>
</gene>
<dbReference type="RefSeq" id="WP_161409108.1">
    <property type="nucleotide sequence ID" value="NZ_WTUZ01000022.1"/>
</dbReference>
<organism evidence="1 2">
    <name type="scientific">Paenibacillus silvestris</name>
    <dbReference type="NCBI Taxonomy" id="2606219"/>
    <lineage>
        <taxon>Bacteria</taxon>
        <taxon>Bacillati</taxon>
        <taxon>Bacillota</taxon>
        <taxon>Bacilli</taxon>
        <taxon>Bacillales</taxon>
        <taxon>Paenibacillaceae</taxon>
        <taxon>Paenibacillus</taxon>
    </lineage>
</organism>
<dbReference type="AlphaFoldDB" id="A0A6L8V459"/>
<dbReference type="EMBL" id="WTUZ01000022">
    <property type="protein sequence ID" value="MZQ85085.1"/>
    <property type="molecule type" value="Genomic_DNA"/>
</dbReference>
<protein>
    <submittedName>
        <fullName evidence="1">Uncharacterized protein</fullName>
    </submittedName>
</protein>
<evidence type="ECO:0000313" key="2">
    <source>
        <dbReference type="Proteomes" id="UP000481087"/>
    </source>
</evidence>
<comment type="caution">
    <text evidence="1">The sequence shown here is derived from an EMBL/GenBank/DDBJ whole genome shotgun (WGS) entry which is preliminary data.</text>
</comment>
<name>A0A6L8V459_9BACL</name>
<accession>A0A6L8V459</accession>
<keyword evidence="2" id="KW-1185">Reference proteome</keyword>